<evidence type="ECO:0000256" key="1">
    <source>
        <dbReference type="ARBA" id="ARBA00011051"/>
    </source>
</evidence>
<organism evidence="5 6">
    <name type="scientific">Ottowia testudinis</name>
    <dbReference type="NCBI Taxonomy" id="2816950"/>
    <lineage>
        <taxon>Bacteria</taxon>
        <taxon>Pseudomonadati</taxon>
        <taxon>Pseudomonadota</taxon>
        <taxon>Betaproteobacteria</taxon>
        <taxon>Burkholderiales</taxon>
        <taxon>Comamonadaceae</taxon>
        <taxon>Ottowia</taxon>
    </lineage>
</organism>
<dbReference type="RefSeq" id="WP_208008067.1">
    <property type="nucleotide sequence ID" value="NZ_CP071796.1"/>
</dbReference>
<comment type="similarity">
    <text evidence="1">Belongs to the bleomycin resistance protein family.</text>
</comment>
<evidence type="ECO:0000313" key="6">
    <source>
        <dbReference type="Proteomes" id="UP000663903"/>
    </source>
</evidence>
<dbReference type="InterPro" id="IPR000335">
    <property type="entry name" value="Bleomycin-R"/>
</dbReference>
<evidence type="ECO:0000313" key="5">
    <source>
        <dbReference type="EMBL" id="QTD44503.1"/>
    </source>
</evidence>
<dbReference type="KEGG" id="otd:J1M35_15585"/>
<dbReference type="AlphaFoldDB" id="A0A975CJD4"/>
<dbReference type="Pfam" id="PF19581">
    <property type="entry name" value="Glyoxalase_7"/>
    <property type="match status" value="1"/>
</dbReference>
<evidence type="ECO:0000259" key="4">
    <source>
        <dbReference type="PROSITE" id="PS51819"/>
    </source>
</evidence>
<feature type="domain" description="VOC" evidence="4">
    <location>
        <begin position="4"/>
        <end position="118"/>
    </location>
</feature>
<dbReference type="InterPro" id="IPR029068">
    <property type="entry name" value="Glyas_Bleomycin-R_OHBP_Dase"/>
</dbReference>
<evidence type="ECO:0000256" key="2">
    <source>
        <dbReference type="ARBA" id="ARBA00021572"/>
    </source>
</evidence>
<reference evidence="5" key="1">
    <citation type="submission" date="2021-03" db="EMBL/GenBank/DDBJ databases">
        <title>Ottowia sp. 27C isolated from the cloaca of a Giant Asian pond turtle (Heosemys grandis).</title>
        <authorList>
            <person name="Spergser J."/>
            <person name="Busse H.-J."/>
        </authorList>
    </citation>
    <scope>NUCLEOTIDE SEQUENCE</scope>
    <source>
        <strain evidence="5">27C</strain>
    </source>
</reference>
<keyword evidence="6" id="KW-1185">Reference proteome</keyword>
<dbReference type="SUPFAM" id="SSF54593">
    <property type="entry name" value="Glyoxalase/Bleomycin resistance protein/Dihydroxybiphenyl dioxygenase"/>
    <property type="match status" value="1"/>
</dbReference>
<accession>A0A975CJD4</accession>
<sequence>MQARVPIPILRMFDEAAARAFYIDFLGFRVDWEHRFEAALPLYMQISLGDCVLHLSGHHGDATPGSHVRVPCTGLREFQQALLAKVDRHARPGLQQQPWGTDMTVTDPFGNRLTFTQALDAA</sequence>
<dbReference type="Proteomes" id="UP000663903">
    <property type="component" value="Chromosome"/>
</dbReference>
<evidence type="ECO:0000256" key="3">
    <source>
        <dbReference type="ARBA" id="ARBA00023251"/>
    </source>
</evidence>
<dbReference type="EMBL" id="CP071796">
    <property type="protein sequence ID" value="QTD44503.1"/>
    <property type="molecule type" value="Genomic_DNA"/>
</dbReference>
<dbReference type="InterPro" id="IPR037523">
    <property type="entry name" value="VOC_core"/>
</dbReference>
<dbReference type="PROSITE" id="PS51819">
    <property type="entry name" value="VOC"/>
    <property type="match status" value="1"/>
</dbReference>
<dbReference type="Gene3D" id="3.10.180.10">
    <property type="entry name" value="2,3-Dihydroxybiphenyl 1,2-Dioxygenase, domain 1"/>
    <property type="match status" value="1"/>
</dbReference>
<protein>
    <recommendedName>
        <fullName evidence="2">Bleomycin resistance protein</fullName>
    </recommendedName>
</protein>
<dbReference type="CDD" id="cd08349">
    <property type="entry name" value="BLMA_like"/>
    <property type="match status" value="1"/>
</dbReference>
<dbReference type="GO" id="GO:0046677">
    <property type="term" value="P:response to antibiotic"/>
    <property type="evidence" value="ECO:0007669"/>
    <property type="project" value="UniProtKB-KW"/>
</dbReference>
<keyword evidence="3" id="KW-0046">Antibiotic resistance</keyword>
<proteinExistence type="inferred from homology"/>
<name>A0A975CJD4_9BURK</name>
<gene>
    <name evidence="5" type="ORF">J1M35_15585</name>
</gene>